<dbReference type="GO" id="GO:0003677">
    <property type="term" value="F:DNA binding"/>
    <property type="evidence" value="ECO:0007669"/>
    <property type="project" value="UniProtKB-KW"/>
</dbReference>
<dbReference type="Gene3D" id="4.10.240.10">
    <property type="entry name" value="Zn(2)-C6 fungal-type DNA-binding domain"/>
    <property type="match status" value="1"/>
</dbReference>
<evidence type="ECO:0000256" key="1">
    <source>
        <dbReference type="ARBA" id="ARBA00022723"/>
    </source>
</evidence>
<dbReference type="OrthoDB" id="4451586at2759"/>
<dbReference type="GeneID" id="30007299"/>
<dbReference type="CDD" id="cd00067">
    <property type="entry name" value="GAL4"/>
    <property type="match status" value="1"/>
</dbReference>
<evidence type="ECO:0000259" key="7">
    <source>
        <dbReference type="PROSITE" id="PS50048"/>
    </source>
</evidence>
<gene>
    <name evidence="8" type="ORF">AYL99_03129</name>
</gene>
<feature type="compositionally biased region" description="Low complexity" evidence="6">
    <location>
        <begin position="141"/>
        <end position="157"/>
    </location>
</feature>
<dbReference type="CDD" id="cd12148">
    <property type="entry name" value="fungal_TF_MHR"/>
    <property type="match status" value="1"/>
</dbReference>
<evidence type="ECO:0000256" key="5">
    <source>
        <dbReference type="ARBA" id="ARBA00023242"/>
    </source>
</evidence>
<evidence type="ECO:0000256" key="2">
    <source>
        <dbReference type="ARBA" id="ARBA00023015"/>
    </source>
</evidence>
<dbReference type="InterPro" id="IPR052761">
    <property type="entry name" value="Fungal_Detox/Toxin_TFs"/>
</dbReference>
<evidence type="ECO:0000256" key="3">
    <source>
        <dbReference type="ARBA" id="ARBA00023125"/>
    </source>
</evidence>
<dbReference type="PANTHER" id="PTHR47425:SF3">
    <property type="entry name" value="ZN(II)2CYS6 TRANSCRIPTION FACTOR (EUROFUNG)"/>
    <property type="match status" value="1"/>
</dbReference>
<dbReference type="PANTHER" id="PTHR47425">
    <property type="entry name" value="FARB-RELATED"/>
    <property type="match status" value="1"/>
</dbReference>
<keyword evidence="9" id="KW-1185">Reference proteome</keyword>
<feature type="domain" description="Zn(2)-C6 fungal-type" evidence="7">
    <location>
        <begin position="25"/>
        <end position="57"/>
    </location>
</feature>
<dbReference type="Pfam" id="PF04082">
    <property type="entry name" value="Fungal_trans"/>
    <property type="match status" value="1"/>
</dbReference>
<dbReference type="InterPro" id="IPR036864">
    <property type="entry name" value="Zn2-C6_fun-type_DNA-bd_sf"/>
</dbReference>
<name>A0A178ZW14_9EURO</name>
<evidence type="ECO:0000256" key="6">
    <source>
        <dbReference type="SAM" id="MobiDB-lite"/>
    </source>
</evidence>
<dbReference type="STRING" id="1367422.A0A178ZW14"/>
<evidence type="ECO:0000256" key="4">
    <source>
        <dbReference type="ARBA" id="ARBA00023163"/>
    </source>
</evidence>
<dbReference type="EMBL" id="LVYI01000002">
    <property type="protein sequence ID" value="OAP63902.1"/>
    <property type="molecule type" value="Genomic_DNA"/>
</dbReference>
<keyword evidence="1" id="KW-0479">Metal-binding</keyword>
<evidence type="ECO:0000313" key="8">
    <source>
        <dbReference type="EMBL" id="OAP63902.1"/>
    </source>
</evidence>
<dbReference type="GO" id="GO:0008270">
    <property type="term" value="F:zinc ion binding"/>
    <property type="evidence" value="ECO:0007669"/>
    <property type="project" value="InterPro"/>
</dbReference>
<dbReference type="SMART" id="SM00066">
    <property type="entry name" value="GAL4"/>
    <property type="match status" value="1"/>
</dbReference>
<accession>A0A178ZW14</accession>
<protein>
    <recommendedName>
        <fullName evidence="7">Zn(2)-C6 fungal-type domain-containing protein</fullName>
    </recommendedName>
</protein>
<organism evidence="8 9">
    <name type="scientific">Fonsecaea erecta</name>
    <dbReference type="NCBI Taxonomy" id="1367422"/>
    <lineage>
        <taxon>Eukaryota</taxon>
        <taxon>Fungi</taxon>
        <taxon>Dikarya</taxon>
        <taxon>Ascomycota</taxon>
        <taxon>Pezizomycotina</taxon>
        <taxon>Eurotiomycetes</taxon>
        <taxon>Chaetothyriomycetidae</taxon>
        <taxon>Chaetothyriales</taxon>
        <taxon>Herpotrichiellaceae</taxon>
        <taxon>Fonsecaea</taxon>
    </lineage>
</organism>
<dbReference type="InterPro" id="IPR007219">
    <property type="entry name" value="XnlR_reg_dom"/>
</dbReference>
<dbReference type="Pfam" id="PF00172">
    <property type="entry name" value="Zn_clus"/>
    <property type="match status" value="1"/>
</dbReference>
<dbReference type="SUPFAM" id="SSF57701">
    <property type="entry name" value="Zn2/Cys6 DNA-binding domain"/>
    <property type="match status" value="1"/>
</dbReference>
<feature type="compositionally biased region" description="Basic and acidic residues" evidence="6">
    <location>
        <begin position="99"/>
        <end position="110"/>
    </location>
</feature>
<sequence>MDAKSASNSESQGSEHAVKKRASQACQYCRVRKIKCDFHNAGVPCHNCRLDEVECIVPESRRSRKHRLLKRKIKGLVSFPPLSRSEDVNRPSFSPSAAAEDKDRSQKAVEQRSYGISKPTSTRDHGLPDRSGRQKHLGQLGEQESSLETTGGSSSEQHQAPIELPSYIRPVRPNINPDDVELLARRQALTIPDIEIRDQLLRCFVLYVYPYMPIIDLQDLFDALDNQGTSKISLTLFQAIMFAGSAYVDLGLLVRAGHENRRAARAEYYRKLKMLYDFDWDTDRVVLIQSLLFATNWYVSENDQKDPWHWLGICISTATSIGLHQIITYNEHGFMTPKARRLWRRIWWLCIMRDRTIAVTMRRPMQIRDEDIHLPPLTLDDFDTDAISTSIPTLQGCPILRSTIVRQGLAEMCVAHVNVMVCMGHIVSSLYHLAVMANSASTNGPTMLYKPRVSGIDVRKVDMLEKQLDVWRQSLPTSCRSSPSVTDYQDNDETGNVFFLHRAVLRMIYLMAIAHINRPLMFMLESMSTRESTSKVQAAAERMAEMFQSLEERHLVGLLPPLSVGFIMFTLPAFLVETKDKAQRFGGLASQSFACCIRALCQLRDTWPIADYACFLIARMMAKSRTGGFSSRVHTQSSADLEQLGMHMVSSPTDDTAQPARQAVHQTSFALPPEAGTEDALRAPDTGMEAIQSRAFLGSTAVSHWLDPVFYTWSDLAFDCPISPAELVLGESGDGFDLQNDLLAFSNNYYEAGQMS</sequence>
<dbReference type="RefSeq" id="XP_018697269.1">
    <property type="nucleotide sequence ID" value="XM_018834645.1"/>
</dbReference>
<feature type="compositionally biased region" description="Basic and acidic residues" evidence="6">
    <location>
        <begin position="121"/>
        <end position="132"/>
    </location>
</feature>
<dbReference type="AlphaFoldDB" id="A0A178ZW14"/>
<feature type="region of interest" description="Disordered" evidence="6">
    <location>
        <begin position="81"/>
        <end position="169"/>
    </location>
</feature>
<reference evidence="8 9" key="1">
    <citation type="submission" date="2016-04" db="EMBL/GenBank/DDBJ databases">
        <title>Draft genome of Fonsecaea erecta CBS 125763.</title>
        <authorList>
            <person name="Weiss V.A."/>
            <person name="Vicente V.A."/>
            <person name="Raittz R.T."/>
            <person name="Moreno L.F."/>
            <person name="De Souza E.M."/>
            <person name="Pedrosa F.O."/>
            <person name="Steffens M.B."/>
            <person name="Faoro H."/>
            <person name="Tadra-Sfeir M.Z."/>
            <person name="Najafzadeh M.J."/>
            <person name="Felipe M.S."/>
            <person name="Teixeira M."/>
            <person name="Sun J."/>
            <person name="Xi L."/>
            <person name="Gomes R."/>
            <person name="De Azevedo C.M."/>
            <person name="Salgado C.G."/>
            <person name="Da Silva M.B."/>
            <person name="Nascimento M.F."/>
            <person name="Queiroz-Telles F."/>
            <person name="Attili D.S."/>
            <person name="Gorbushina A."/>
        </authorList>
    </citation>
    <scope>NUCLEOTIDE SEQUENCE [LARGE SCALE GENOMIC DNA]</scope>
    <source>
        <strain evidence="8 9">CBS 125763</strain>
    </source>
</reference>
<comment type="caution">
    <text evidence="8">The sequence shown here is derived from an EMBL/GenBank/DDBJ whole genome shotgun (WGS) entry which is preliminary data.</text>
</comment>
<dbReference type="GO" id="GO:0006351">
    <property type="term" value="P:DNA-templated transcription"/>
    <property type="evidence" value="ECO:0007669"/>
    <property type="project" value="InterPro"/>
</dbReference>
<keyword evidence="3" id="KW-0238">DNA-binding</keyword>
<dbReference type="PROSITE" id="PS50048">
    <property type="entry name" value="ZN2_CY6_FUNGAL_2"/>
    <property type="match status" value="1"/>
</dbReference>
<dbReference type="GO" id="GO:0000981">
    <property type="term" value="F:DNA-binding transcription factor activity, RNA polymerase II-specific"/>
    <property type="evidence" value="ECO:0007669"/>
    <property type="project" value="InterPro"/>
</dbReference>
<keyword evidence="4" id="KW-0804">Transcription</keyword>
<keyword evidence="5" id="KW-0539">Nucleus</keyword>
<dbReference type="Proteomes" id="UP000078343">
    <property type="component" value="Unassembled WGS sequence"/>
</dbReference>
<keyword evidence="2" id="KW-0805">Transcription regulation</keyword>
<dbReference type="SMART" id="SM00906">
    <property type="entry name" value="Fungal_trans"/>
    <property type="match status" value="1"/>
</dbReference>
<dbReference type="InterPro" id="IPR001138">
    <property type="entry name" value="Zn2Cys6_DnaBD"/>
</dbReference>
<evidence type="ECO:0000313" key="9">
    <source>
        <dbReference type="Proteomes" id="UP000078343"/>
    </source>
</evidence>
<proteinExistence type="predicted"/>
<dbReference type="PROSITE" id="PS00463">
    <property type="entry name" value="ZN2_CY6_FUNGAL_1"/>
    <property type="match status" value="1"/>
</dbReference>